<keyword evidence="2" id="KW-0808">Transferase</keyword>
<evidence type="ECO:0000313" key="13">
    <source>
        <dbReference type="EMBL" id="SDS09456.1"/>
    </source>
</evidence>
<dbReference type="SUPFAM" id="SSF81301">
    <property type="entry name" value="Nucleotidyltransferase"/>
    <property type="match status" value="1"/>
</dbReference>
<evidence type="ECO:0000259" key="12">
    <source>
        <dbReference type="SMART" id="SM00471"/>
    </source>
</evidence>
<dbReference type="STRING" id="684552.SAMN04489719_1531"/>
<dbReference type="Pfam" id="PF01966">
    <property type="entry name" value="HD"/>
    <property type="match status" value="1"/>
</dbReference>
<dbReference type="InterPro" id="IPR043519">
    <property type="entry name" value="NT_sf"/>
</dbReference>
<keyword evidence="9" id="KW-0460">Magnesium</keyword>
<evidence type="ECO:0000256" key="8">
    <source>
        <dbReference type="ARBA" id="ARBA00022840"/>
    </source>
</evidence>
<comment type="cofactor">
    <cofactor evidence="1">
        <name>Mg(2+)</name>
        <dbReference type="ChEBI" id="CHEBI:18420"/>
    </cofactor>
</comment>
<evidence type="ECO:0000256" key="10">
    <source>
        <dbReference type="ARBA" id="ARBA00022884"/>
    </source>
</evidence>
<dbReference type="PANTHER" id="PTHR47545">
    <property type="entry name" value="MULTIFUNCTIONAL CCA PROTEIN"/>
    <property type="match status" value="1"/>
</dbReference>
<reference evidence="14" key="1">
    <citation type="submission" date="2016-10" db="EMBL/GenBank/DDBJ databases">
        <authorList>
            <person name="Varghese N."/>
            <person name="Submissions S."/>
        </authorList>
    </citation>
    <scope>NUCLEOTIDE SEQUENCE [LARGE SCALE GENOMIC DNA]</scope>
    <source>
        <strain evidence="14">DSM 22965</strain>
    </source>
</reference>
<dbReference type="InterPro" id="IPR006674">
    <property type="entry name" value="HD_domain"/>
</dbReference>
<dbReference type="SMART" id="SM00471">
    <property type="entry name" value="HDc"/>
    <property type="match status" value="1"/>
</dbReference>
<feature type="domain" description="HD/PDEase" evidence="12">
    <location>
        <begin position="287"/>
        <end position="429"/>
    </location>
</feature>
<dbReference type="GO" id="GO:0016779">
    <property type="term" value="F:nucleotidyltransferase activity"/>
    <property type="evidence" value="ECO:0007669"/>
    <property type="project" value="UniProtKB-KW"/>
</dbReference>
<dbReference type="NCBIfam" id="TIGR00277">
    <property type="entry name" value="HDIG"/>
    <property type="match status" value="1"/>
</dbReference>
<feature type="coiled-coil region" evidence="11">
    <location>
        <begin position="424"/>
        <end position="451"/>
    </location>
</feature>
<keyword evidence="3" id="KW-0819">tRNA processing</keyword>
<sequence>MAGRPAARDLPECSVVTDMAEATARLHALVASAPTRQLAEAFAAAGHELALVGGPVRDAFLDRPVTDLDYATSASPDEILAIVEPLAEATWDVGREFGTIAARVAGLTVEVTTYRADTYDGVSRKPQVAFGDTLEGDLVRRDFTVNAMALRLTPVRDTLGRGEPGGADASPQLVDVGGGLEHLLAGVLDTPQAPEQSFDDDPLRMMRAARFAAQLGFDVAPRVVTAMTALAERIRDISAERVRDELSKLLLTSRPVPGIRLLTDTGILDRVLPEVPALRLEADEHAHHKDVYEHSLTVLQQGIDLEASRNPGAEPDLVSRLAGLLHDIGKPATRRIEGRTVTFHQHDLVGARMAKQRLKALRFDNDTVKSVARLVELHLRFYGYGEQAWTDSAVRRYVRDAGPLLERLHILTRSDVTTRNRRKAERLDFAYDDLERRIAELAEQEELEAVRPDLDGNAIQRILGIPPGREVGEAYRMLLEHRLEHGPASPEEAERVLREWWAARAVEL</sequence>
<proteinExistence type="predicted"/>
<evidence type="ECO:0000256" key="11">
    <source>
        <dbReference type="SAM" id="Coils"/>
    </source>
</evidence>
<evidence type="ECO:0000256" key="2">
    <source>
        <dbReference type="ARBA" id="ARBA00022679"/>
    </source>
</evidence>
<dbReference type="InterPro" id="IPR014065">
    <property type="entry name" value="tRNA_adenylyltransferase"/>
</dbReference>
<dbReference type="GO" id="GO:0005524">
    <property type="term" value="F:ATP binding"/>
    <property type="evidence" value="ECO:0007669"/>
    <property type="project" value="UniProtKB-KW"/>
</dbReference>
<dbReference type="NCBIfam" id="TIGR02692">
    <property type="entry name" value="tRNA_CCA_actino"/>
    <property type="match status" value="1"/>
</dbReference>
<dbReference type="Gene3D" id="3.30.460.10">
    <property type="entry name" value="Beta Polymerase, domain 2"/>
    <property type="match status" value="1"/>
</dbReference>
<dbReference type="GO" id="GO:0046872">
    <property type="term" value="F:metal ion binding"/>
    <property type="evidence" value="ECO:0007669"/>
    <property type="project" value="UniProtKB-KW"/>
</dbReference>
<dbReference type="InterPro" id="IPR002646">
    <property type="entry name" value="PolA_pol_head_dom"/>
</dbReference>
<dbReference type="CDD" id="cd00077">
    <property type="entry name" value="HDc"/>
    <property type="match status" value="1"/>
</dbReference>
<evidence type="ECO:0000256" key="9">
    <source>
        <dbReference type="ARBA" id="ARBA00022842"/>
    </source>
</evidence>
<keyword evidence="4" id="KW-0548">Nucleotidyltransferase</keyword>
<keyword evidence="10" id="KW-0694">RNA-binding</keyword>
<organism evidence="13 14">
    <name type="scientific">Agrococcus carbonis</name>
    <dbReference type="NCBI Taxonomy" id="684552"/>
    <lineage>
        <taxon>Bacteria</taxon>
        <taxon>Bacillati</taxon>
        <taxon>Actinomycetota</taxon>
        <taxon>Actinomycetes</taxon>
        <taxon>Micrococcales</taxon>
        <taxon>Microbacteriaceae</taxon>
        <taxon>Agrococcus</taxon>
    </lineage>
</organism>
<evidence type="ECO:0000256" key="3">
    <source>
        <dbReference type="ARBA" id="ARBA00022694"/>
    </source>
</evidence>
<keyword evidence="8" id="KW-0067">ATP-binding</keyword>
<dbReference type="CDD" id="cd05398">
    <property type="entry name" value="NT_ClassII-CCAase"/>
    <property type="match status" value="1"/>
</dbReference>
<evidence type="ECO:0000256" key="6">
    <source>
        <dbReference type="ARBA" id="ARBA00022741"/>
    </source>
</evidence>
<accession>A0A1H1PDW2</accession>
<dbReference type="Pfam" id="PF12627">
    <property type="entry name" value="PolyA_pol_RNAbd"/>
    <property type="match status" value="1"/>
</dbReference>
<keyword evidence="7" id="KW-0692">RNA repair</keyword>
<dbReference type="Pfam" id="PF01743">
    <property type="entry name" value="PolyA_pol"/>
    <property type="match status" value="1"/>
</dbReference>
<evidence type="ECO:0000256" key="5">
    <source>
        <dbReference type="ARBA" id="ARBA00022723"/>
    </source>
</evidence>
<gene>
    <name evidence="13" type="ORF">SAMN04489719_1531</name>
</gene>
<protein>
    <submittedName>
        <fullName evidence="13">Poly(A) polymerase</fullName>
    </submittedName>
</protein>
<keyword evidence="5" id="KW-0479">Metal-binding</keyword>
<dbReference type="PANTHER" id="PTHR47545:SF1">
    <property type="entry name" value="MULTIFUNCTIONAL CCA PROTEIN"/>
    <property type="match status" value="1"/>
</dbReference>
<keyword evidence="14" id="KW-1185">Reference proteome</keyword>
<keyword evidence="6" id="KW-0547">Nucleotide-binding</keyword>
<dbReference type="Gene3D" id="1.10.3090.10">
    <property type="entry name" value="cca-adding enzyme, domain 2"/>
    <property type="match status" value="1"/>
</dbReference>
<evidence type="ECO:0000256" key="1">
    <source>
        <dbReference type="ARBA" id="ARBA00001946"/>
    </source>
</evidence>
<dbReference type="SUPFAM" id="SSF81891">
    <property type="entry name" value="Poly A polymerase C-terminal region-like"/>
    <property type="match status" value="1"/>
</dbReference>
<dbReference type="InterPro" id="IPR006675">
    <property type="entry name" value="HDIG_dom"/>
</dbReference>
<dbReference type="InterPro" id="IPR050124">
    <property type="entry name" value="tRNA_CCA-adding_enzyme"/>
</dbReference>
<dbReference type="GO" id="GO:0042245">
    <property type="term" value="P:RNA repair"/>
    <property type="evidence" value="ECO:0007669"/>
    <property type="project" value="UniProtKB-KW"/>
</dbReference>
<evidence type="ECO:0000313" key="14">
    <source>
        <dbReference type="Proteomes" id="UP000199649"/>
    </source>
</evidence>
<evidence type="ECO:0000256" key="4">
    <source>
        <dbReference type="ARBA" id="ARBA00022695"/>
    </source>
</evidence>
<keyword evidence="11" id="KW-0175">Coiled coil</keyword>
<dbReference type="EMBL" id="LT629734">
    <property type="protein sequence ID" value="SDS09456.1"/>
    <property type="molecule type" value="Genomic_DNA"/>
</dbReference>
<name>A0A1H1PDW2_9MICO</name>
<dbReference type="InterPro" id="IPR003607">
    <property type="entry name" value="HD/PDEase_dom"/>
</dbReference>
<dbReference type="GO" id="GO:0003723">
    <property type="term" value="F:RNA binding"/>
    <property type="evidence" value="ECO:0007669"/>
    <property type="project" value="UniProtKB-KW"/>
</dbReference>
<dbReference type="AlphaFoldDB" id="A0A1H1PDW2"/>
<dbReference type="GO" id="GO:0008033">
    <property type="term" value="P:tRNA processing"/>
    <property type="evidence" value="ECO:0007669"/>
    <property type="project" value="UniProtKB-KW"/>
</dbReference>
<dbReference type="Proteomes" id="UP000199649">
    <property type="component" value="Chromosome I"/>
</dbReference>
<dbReference type="InterPro" id="IPR032828">
    <property type="entry name" value="PolyA_RNA-bd"/>
</dbReference>
<evidence type="ECO:0000256" key="7">
    <source>
        <dbReference type="ARBA" id="ARBA00022800"/>
    </source>
</evidence>